<keyword evidence="1 3" id="KW-0413">Isomerase</keyword>
<dbReference type="GO" id="GO:0004106">
    <property type="term" value="F:chorismate mutase activity"/>
    <property type="evidence" value="ECO:0007669"/>
    <property type="project" value="UniProtKB-EC"/>
</dbReference>
<reference evidence="3 4" key="1">
    <citation type="submission" date="2019-08" db="EMBL/GenBank/DDBJ databases">
        <title>In-depth cultivation of the pig gut microbiome towards novel bacterial diversity and tailored functional studies.</title>
        <authorList>
            <person name="Wylensek D."/>
            <person name="Hitch T.C.A."/>
            <person name="Clavel T."/>
        </authorList>
    </citation>
    <scope>NUCLEOTIDE SEQUENCE [LARGE SCALE GENOMIC DNA]</scope>
    <source>
        <strain evidence="3 4">Oil+RF-744-GAM-WT-6</strain>
    </source>
</reference>
<accession>A0A7X2NUG7</accession>
<dbReference type="RefSeq" id="WP_105302779.1">
    <property type="nucleotide sequence ID" value="NZ_VUMN01000050.1"/>
</dbReference>
<dbReference type="PROSITE" id="PS51168">
    <property type="entry name" value="CHORISMATE_MUT_2"/>
    <property type="match status" value="1"/>
</dbReference>
<dbReference type="InterPro" id="IPR002701">
    <property type="entry name" value="CM_II_prokaryot"/>
</dbReference>
<feature type="domain" description="Chorismate mutase" evidence="2">
    <location>
        <begin position="1"/>
        <end position="84"/>
    </location>
</feature>
<dbReference type="PANTHER" id="PTHR38041:SF1">
    <property type="entry name" value="CHORISMATE MUTASE"/>
    <property type="match status" value="1"/>
</dbReference>
<dbReference type="Gene3D" id="1.20.59.10">
    <property type="entry name" value="Chorismate mutase"/>
    <property type="match status" value="1"/>
</dbReference>
<keyword evidence="4" id="KW-1185">Reference proteome</keyword>
<dbReference type="Proteomes" id="UP000461880">
    <property type="component" value="Unassembled WGS sequence"/>
</dbReference>
<dbReference type="InterPro" id="IPR036263">
    <property type="entry name" value="Chorismate_II_sf"/>
</dbReference>
<dbReference type="EC" id="5.4.99.5" evidence="3"/>
<dbReference type="InterPro" id="IPR011279">
    <property type="entry name" value="Chorismate_mutase_GmP"/>
</dbReference>
<comment type="caution">
    <text evidence="3">The sequence shown here is derived from an EMBL/GenBank/DDBJ whole genome shotgun (WGS) entry which is preliminary data.</text>
</comment>
<proteinExistence type="predicted"/>
<evidence type="ECO:0000256" key="1">
    <source>
        <dbReference type="ARBA" id="ARBA00023235"/>
    </source>
</evidence>
<name>A0A7X2NUG7_9FIRM</name>
<dbReference type="PANTHER" id="PTHR38041">
    <property type="entry name" value="CHORISMATE MUTASE"/>
    <property type="match status" value="1"/>
</dbReference>
<evidence type="ECO:0000313" key="3">
    <source>
        <dbReference type="EMBL" id="MSS59774.1"/>
    </source>
</evidence>
<gene>
    <name evidence="3" type="ORF">FYJ51_12815</name>
</gene>
<dbReference type="EMBL" id="VUMN01000050">
    <property type="protein sequence ID" value="MSS59774.1"/>
    <property type="molecule type" value="Genomic_DNA"/>
</dbReference>
<dbReference type="AlphaFoldDB" id="A0A7X2NUG7"/>
<dbReference type="SUPFAM" id="SSF48600">
    <property type="entry name" value="Chorismate mutase II"/>
    <property type="match status" value="1"/>
</dbReference>
<protein>
    <submittedName>
        <fullName evidence="3">Chorismate mutase</fullName>
        <ecNumber evidence="3">5.4.99.5</ecNumber>
    </submittedName>
</protein>
<dbReference type="GO" id="GO:0009697">
    <property type="term" value="P:salicylic acid biosynthetic process"/>
    <property type="evidence" value="ECO:0007669"/>
    <property type="project" value="TreeGrafter"/>
</dbReference>
<dbReference type="GO" id="GO:0046417">
    <property type="term" value="P:chorismate metabolic process"/>
    <property type="evidence" value="ECO:0007669"/>
    <property type="project" value="InterPro"/>
</dbReference>
<evidence type="ECO:0000259" key="2">
    <source>
        <dbReference type="PROSITE" id="PS51168"/>
    </source>
</evidence>
<dbReference type="SMART" id="SM00830">
    <property type="entry name" value="CM_2"/>
    <property type="match status" value="1"/>
</dbReference>
<dbReference type="Pfam" id="PF01817">
    <property type="entry name" value="CM_2"/>
    <property type="match status" value="1"/>
</dbReference>
<dbReference type="InterPro" id="IPR036979">
    <property type="entry name" value="CM_dom_sf"/>
</dbReference>
<organism evidence="3 4">
    <name type="scientific">Stecheria intestinalis</name>
    <dbReference type="NCBI Taxonomy" id="2606630"/>
    <lineage>
        <taxon>Bacteria</taxon>
        <taxon>Bacillati</taxon>
        <taxon>Bacillota</taxon>
        <taxon>Erysipelotrichia</taxon>
        <taxon>Erysipelotrichales</taxon>
        <taxon>Erysipelotrichaceae</taxon>
        <taxon>Stecheria</taxon>
    </lineage>
</organism>
<evidence type="ECO:0000313" key="4">
    <source>
        <dbReference type="Proteomes" id="UP000461880"/>
    </source>
</evidence>
<dbReference type="NCBIfam" id="TIGR01805">
    <property type="entry name" value="CM_mono_grmpos"/>
    <property type="match status" value="1"/>
</dbReference>
<dbReference type="InterPro" id="IPR051331">
    <property type="entry name" value="Chorismate_mutase-related"/>
</dbReference>
<sequence>MNLLQESRTRINEIDDQLVRLFEERMHTVENVAKYKAENNIPVFDSFREKENIEKNSAKLKDPRLRKYFEEWYQYTMEVSKEYQKDLLKRDC</sequence>